<sequence length="534" mass="61398">MEKMIHSQIKDSLFDERRWLDRLRHDFTKDVEDGLSIAVAVFDVPKLLRAIKPEAYAPHLFALGPYHVHRPELRDMERYKVAAAKRVERAFKNIKFDDLIKEFVKLETEIRAPYHRYLDMSEETLAWIMAIDTCFLLEFLQNYHNEEGTGIIPPSTNWISGIVKDMMMLENQIPIFLLRKTLELKYSSVEVADNILSTIFERFVKEVCPFQITVSICKVEKHVHLLELLYNVIVPNIEDQIDQTEILIPDELSEFEDADKVKEAFNKVSQLDVAPIRFIKDKLISKPIDILTNLLGRFVTKIPLLSLFTPVVENFLSQTNAKKNIENLTITDIMKSPLLEEIMIPSVSKLVEASIKFVPTEDGINGIEFDVQTASFKLPVVILDANTDVILRNLVAYEASVVKGPLIFARYTELMNGIIDTVGDVKILRKSGIIVNHMKSDKEVADLWNGMCRSIRLTRVPKIDRVIDDVKSFNNRKLVVKTNKFLKKYVFRSWRILTLLATLILLLMTGLQTFCSVYTCSRWFGSITPGKSQT</sequence>
<keyword evidence="1" id="KW-0472">Membrane</keyword>
<dbReference type="InterPro" id="IPR004158">
    <property type="entry name" value="DUF247_pln"/>
</dbReference>
<feature type="transmembrane region" description="Helical" evidence="1">
    <location>
        <begin position="494"/>
        <end position="514"/>
    </location>
</feature>
<dbReference type="PANTHER" id="PTHR31170">
    <property type="entry name" value="BNAC04G53230D PROTEIN"/>
    <property type="match status" value="1"/>
</dbReference>
<protein>
    <submittedName>
        <fullName evidence="2">Uncharacterized protein</fullName>
    </submittedName>
</protein>
<accession>A0AAV8BRI5</accession>
<name>A0AAV8BRI5_9POAL</name>
<dbReference type="Proteomes" id="UP001140206">
    <property type="component" value="Chromosome 5"/>
</dbReference>
<evidence type="ECO:0000313" key="2">
    <source>
        <dbReference type="EMBL" id="KAJ4745728.1"/>
    </source>
</evidence>
<comment type="caution">
    <text evidence="2">The sequence shown here is derived from an EMBL/GenBank/DDBJ whole genome shotgun (WGS) entry which is preliminary data.</text>
</comment>
<keyword evidence="3" id="KW-1185">Reference proteome</keyword>
<dbReference type="EMBL" id="JAMFTS010000005">
    <property type="protein sequence ID" value="KAJ4745728.1"/>
    <property type="molecule type" value="Genomic_DNA"/>
</dbReference>
<evidence type="ECO:0000313" key="3">
    <source>
        <dbReference type="Proteomes" id="UP001140206"/>
    </source>
</evidence>
<dbReference type="PANTHER" id="PTHR31170:SF25">
    <property type="entry name" value="BNAA09G04570D PROTEIN"/>
    <property type="match status" value="1"/>
</dbReference>
<evidence type="ECO:0000256" key="1">
    <source>
        <dbReference type="SAM" id="Phobius"/>
    </source>
</evidence>
<gene>
    <name evidence="2" type="ORF">LUZ62_080133</name>
</gene>
<dbReference type="Pfam" id="PF03140">
    <property type="entry name" value="DUF247"/>
    <property type="match status" value="1"/>
</dbReference>
<dbReference type="AlphaFoldDB" id="A0AAV8BRI5"/>
<organism evidence="2 3">
    <name type="scientific">Rhynchospora pubera</name>
    <dbReference type="NCBI Taxonomy" id="906938"/>
    <lineage>
        <taxon>Eukaryota</taxon>
        <taxon>Viridiplantae</taxon>
        <taxon>Streptophyta</taxon>
        <taxon>Embryophyta</taxon>
        <taxon>Tracheophyta</taxon>
        <taxon>Spermatophyta</taxon>
        <taxon>Magnoliopsida</taxon>
        <taxon>Liliopsida</taxon>
        <taxon>Poales</taxon>
        <taxon>Cyperaceae</taxon>
        <taxon>Cyperoideae</taxon>
        <taxon>Rhynchosporeae</taxon>
        <taxon>Rhynchospora</taxon>
    </lineage>
</organism>
<proteinExistence type="predicted"/>
<reference evidence="2" key="1">
    <citation type="submission" date="2022-08" db="EMBL/GenBank/DDBJ databases">
        <authorList>
            <person name="Marques A."/>
        </authorList>
    </citation>
    <scope>NUCLEOTIDE SEQUENCE</scope>
    <source>
        <strain evidence="2">RhyPub2mFocal</strain>
        <tissue evidence="2">Leaves</tissue>
    </source>
</reference>
<keyword evidence="1" id="KW-1133">Transmembrane helix</keyword>
<keyword evidence="1" id="KW-0812">Transmembrane</keyword>